<dbReference type="RefSeq" id="WP_164041768.1">
    <property type="nucleotide sequence ID" value="NZ_JAAGNZ010000002.1"/>
</dbReference>
<sequence>MTFDQFTATLDKPQPPAGLSPLLQALWYDAQGNWEAAHNVAQTREGEKSYDRIHAYLHRKEGDRFNANYWYRRAGVSFFDGSLEEEWAILVKQLLA</sequence>
<gene>
    <name evidence="1" type="ORF">GK091_20615</name>
</gene>
<comment type="caution">
    <text evidence="1">The sequence shown here is derived from an EMBL/GenBank/DDBJ whole genome shotgun (WGS) entry which is preliminary data.</text>
</comment>
<reference evidence="1 2" key="1">
    <citation type="submission" date="2020-02" db="EMBL/GenBank/DDBJ databases">
        <title>Draft genome sequence of two Spirosoma agri KCTC 52727 and Spirosoma terrae KCTC 52035.</title>
        <authorList>
            <person name="Rojas J."/>
            <person name="Ambika Manirajan B."/>
            <person name="Ratering S."/>
            <person name="Suarez C."/>
            <person name="Schnell S."/>
        </authorList>
    </citation>
    <scope>NUCLEOTIDE SEQUENCE [LARGE SCALE GENOMIC DNA]</scope>
    <source>
        <strain evidence="1 2">KCTC 52727</strain>
    </source>
</reference>
<protein>
    <submittedName>
        <fullName evidence="1">Uncharacterized protein</fullName>
    </submittedName>
</protein>
<name>A0A6M0IQS7_9BACT</name>
<organism evidence="1 2">
    <name type="scientific">Spirosoma agri</name>
    <dbReference type="NCBI Taxonomy" id="1987381"/>
    <lineage>
        <taxon>Bacteria</taxon>
        <taxon>Pseudomonadati</taxon>
        <taxon>Bacteroidota</taxon>
        <taxon>Cytophagia</taxon>
        <taxon>Cytophagales</taxon>
        <taxon>Cytophagaceae</taxon>
        <taxon>Spirosoma</taxon>
    </lineage>
</organism>
<accession>A0A6M0IQS7</accession>
<keyword evidence="2" id="KW-1185">Reference proteome</keyword>
<evidence type="ECO:0000313" key="1">
    <source>
        <dbReference type="EMBL" id="NEU69303.1"/>
    </source>
</evidence>
<proteinExistence type="predicted"/>
<evidence type="ECO:0000313" key="2">
    <source>
        <dbReference type="Proteomes" id="UP000477386"/>
    </source>
</evidence>
<dbReference type="EMBL" id="JAAGNZ010000002">
    <property type="protein sequence ID" value="NEU69303.1"/>
    <property type="molecule type" value="Genomic_DNA"/>
</dbReference>
<dbReference type="Proteomes" id="UP000477386">
    <property type="component" value="Unassembled WGS sequence"/>
</dbReference>
<dbReference type="AlphaFoldDB" id="A0A6M0IQS7"/>